<dbReference type="InterPro" id="IPR035093">
    <property type="entry name" value="RelE/ParE_toxin_dom_sf"/>
</dbReference>
<protein>
    <submittedName>
        <fullName evidence="3">Addiction module RelE/StbE family toxin</fullName>
    </submittedName>
</protein>
<dbReference type="EMBL" id="JAATJB010000002">
    <property type="protein sequence ID" value="NJB96555.1"/>
    <property type="molecule type" value="Genomic_DNA"/>
</dbReference>
<dbReference type="InterPro" id="IPR007712">
    <property type="entry name" value="RelE/ParE_toxin"/>
</dbReference>
<comment type="similarity">
    <text evidence="1">Belongs to the RelE toxin family.</text>
</comment>
<organism evidence="3 4">
    <name type="scientific">Sphingomonas trueperi</name>
    <dbReference type="NCBI Taxonomy" id="53317"/>
    <lineage>
        <taxon>Bacteria</taxon>
        <taxon>Pseudomonadati</taxon>
        <taxon>Pseudomonadota</taxon>
        <taxon>Alphaproteobacteria</taxon>
        <taxon>Sphingomonadales</taxon>
        <taxon>Sphingomonadaceae</taxon>
        <taxon>Sphingomonas</taxon>
    </lineage>
</organism>
<comment type="caution">
    <text evidence="3">The sequence shown here is derived from an EMBL/GenBank/DDBJ whole genome shotgun (WGS) entry which is preliminary data.</text>
</comment>
<dbReference type="PANTHER" id="PTHR33755">
    <property type="entry name" value="TOXIN PARE1-RELATED"/>
    <property type="match status" value="1"/>
</dbReference>
<dbReference type="Pfam" id="PF05016">
    <property type="entry name" value="ParE_toxin"/>
    <property type="match status" value="1"/>
</dbReference>
<dbReference type="RefSeq" id="WP_206434343.1">
    <property type="nucleotide sequence ID" value="NZ_BAAADY010000025.1"/>
</dbReference>
<dbReference type="NCBIfam" id="TIGR02385">
    <property type="entry name" value="RelE_StbE"/>
    <property type="match status" value="1"/>
</dbReference>
<dbReference type="Gene3D" id="3.30.2310.20">
    <property type="entry name" value="RelE-like"/>
    <property type="match status" value="1"/>
</dbReference>
<gene>
    <name evidence="3" type="ORF">GGR89_000855</name>
</gene>
<keyword evidence="2" id="KW-1277">Toxin-antitoxin system</keyword>
<keyword evidence="4" id="KW-1185">Reference proteome</keyword>
<evidence type="ECO:0000256" key="1">
    <source>
        <dbReference type="ARBA" id="ARBA00006226"/>
    </source>
</evidence>
<evidence type="ECO:0000313" key="3">
    <source>
        <dbReference type="EMBL" id="NJB96555.1"/>
    </source>
</evidence>
<dbReference type="Proteomes" id="UP000531251">
    <property type="component" value="Unassembled WGS sequence"/>
</dbReference>
<reference evidence="3 4" key="1">
    <citation type="submission" date="2020-03" db="EMBL/GenBank/DDBJ databases">
        <title>Genomic Encyclopedia of Type Strains, Phase IV (KMG-IV): sequencing the most valuable type-strain genomes for metagenomic binning, comparative biology and taxonomic classification.</title>
        <authorList>
            <person name="Goeker M."/>
        </authorList>
    </citation>
    <scope>NUCLEOTIDE SEQUENCE [LARGE SCALE GENOMIC DNA]</scope>
    <source>
        <strain evidence="3 4">DSM 7225</strain>
    </source>
</reference>
<accession>A0A7X6BBU0</accession>
<dbReference type="AlphaFoldDB" id="A0A7X6BBU0"/>
<evidence type="ECO:0000313" key="4">
    <source>
        <dbReference type="Proteomes" id="UP000531251"/>
    </source>
</evidence>
<sequence length="91" mass="10625">MLRLVWRPKARRDLLDIADFIRQRNPPAAQRLSAQLRDAAERLPEHPYVHRPGRVPGTREAVVHPNYILIYRVLADSVEVLTVLHARQEYP</sequence>
<dbReference type="InterPro" id="IPR051803">
    <property type="entry name" value="TA_system_RelE-like_toxin"/>
</dbReference>
<evidence type="ECO:0000256" key="2">
    <source>
        <dbReference type="ARBA" id="ARBA00022649"/>
    </source>
</evidence>
<proteinExistence type="inferred from homology"/>
<name>A0A7X6BBU0_9SPHN</name>